<name>A0A8T2P3T6_9TELE</name>
<reference evidence="1" key="1">
    <citation type="thesis" date="2021" institute="BYU ScholarsArchive" country="Provo, UT, USA">
        <title>Applications of and Algorithms for Genome Assembly and Genomic Analyses with an Emphasis on Marine Teleosts.</title>
        <authorList>
            <person name="Pickett B.D."/>
        </authorList>
    </citation>
    <scope>NUCLEOTIDE SEQUENCE</scope>
    <source>
        <strain evidence="1">HI-2016</strain>
    </source>
</reference>
<proteinExistence type="predicted"/>
<dbReference type="AlphaFoldDB" id="A0A8T2P3T6"/>
<dbReference type="Proteomes" id="UP000824540">
    <property type="component" value="Unassembled WGS sequence"/>
</dbReference>
<evidence type="ECO:0000313" key="1">
    <source>
        <dbReference type="EMBL" id="KAG9347225.1"/>
    </source>
</evidence>
<keyword evidence="2" id="KW-1185">Reference proteome</keyword>
<sequence>MGQTRKSRSQVLRVCSLSIQVDSADKQTLSHPHCPDTERHFNAADMGFRVSKATGTSTEQSVRKTLF</sequence>
<dbReference type="EMBL" id="JAFBMS010000013">
    <property type="protein sequence ID" value="KAG9347225.1"/>
    <property type="molecule type" value="Genomic_DNA"/>
</dbReference>
<accession>A0A8T2P3T6</accession>
<organism evidence="1 2">
    <name type="scientific">Albula glossodonta</name>
    <name type="common">roundjaw bonefish</name>
    <dbReference type="NCBI Taxonomy" id="121402"/>
    <lineage>
        <taxon>Eukaryota</taxon>
        <taxon>Metazoa</taxon>
        <taxon>Chordata</taxon>
        <taxon>Craniata</taxon>
        <taxon>Vertebrata</taxon>
        <taxon>Euteleostomi</taxon>
        <taxon>Actinopterygii</taxon>
        <taxon>Neopterygii</taxon>
        <taxon>Teleostei</taxon>
        <taxon>Albuliformes</taxon>
        <taxon>Albulidae</taxon>
        <taxon>Albula</taxon>
    </lineage>
</organism>
<comment type="caution">
    <text evidence="1">The sequence shown here is derived from an EMBL/GenBank/DDBJ whole genome shotgun (WGS) entry which is preliminary data.</text>
</comment>
<protein>
    <submittedName>
        <fullName evidence="1">Uncharacterized protein</fullName>
    </submittedName>
</protein>
<gene>
    <name evidence="1" type="ORF">JZ751_004792</name>
</gene>
<evidence type="ECO:0000313" key="2">
    <source>
        <dbReference type="Proteomes" id="UP000824540"/>
    </source>
</evidence>